<evidence type="ECO:0000256" key="1">
    <source>
        <dbReference type="ARBA" id="ARBA00022649"/>
    </source>
</evidence>
<dbReference type="Proteomes" id="UP000478837">
    <property type="component" value="Unassembled WGS sequence"/>
</dbReference>
<sequence length="75" mass="8495">MRQKVSCNTSINSELLSEAKSLNIKLSEVFETALIQAVNEKKKVEWFKHNKDALNTHNQKVLETGTFSESISQLS</sequence>
<dbReference type="RefSeq" id="WP_163105117.1">
    <property type="nucleotide sequence ID" value="NZ_JAAAWP010000005.1"/>
</dbReference>
<dbReference type="AlphaFoldDB" id="A0A6L9MUH5"/>
<keyword evidence="1" id="KW-1277">Toxin-antitoxin system</keyword>
<evidence type="ECO:0000313" key="3">
    <source>
        <dbReference type="Proteomes" id="UP000478837"/>
    </source>
</evidence>
<organism evidence="2 3">
    <name type="scientific">Alteromonas hispanica</name>
    <dbReference type="NCBI Taxonomy" id="315421"/>
    <lineage>
        <taxon>Bacteria</taxon>
        <taxon>Pseudomonadati</taxon>
        <taxon>Pseudomonadota</taxon>
        <taxon>Gammaproteobacteria</taxon>
        <taxon>Alteromonadales</taxon>
        <taxon>Alteromonadaceae</taxon>
        <taxon>Alteromonas/Salinimonas group</taxon>
        <taxon>Alteromonas</taxon>
    </lineage>
</organism>
<keyword evidence="3" id="KW-1185">Reference proteome</keyword>
<reference evidence="2 3" key="1">
    <citation type="submission" date="2020-01" db="EMBL/GenBank/DDBJ databases">
        <title>Genomes of bacteria type strains.</title>
        <authorList>
            <person name="Chen J."/>
            <person name="Zhu S."/>
            <person name="Yang J."/>
        </authorList>
    </citation>
    <scope>NUCLEOTIDE SEQUENCE [LARGE SCALE GENOMIC DNA]</scope>
    <source>
        <strain evidence="2 3">LMG 22958</strain>
    </source>
</reference>
<gene>
    <name evidence="2" type="ORF">GTW09_09220</name>
</gene>
<accession>A0A6L9MUH5</accession>
<dbReference type="InterPro" id="IPR009956">
    <property type="entry name" value="Post-segregation_anti-tox_CcdA"/>
</dbReference>
<evidence type="ECO:0008006" key="4">
    <source>
        <dbReference type="Google" id="ProtNLM"/>
    </source>
</evidence>
<name>A0A6L9MUH5_9ALTE</name>
<evidence type="ECO:0000313" key="2">
    <source>
        <dbReference type="EMBL" id="NDW21697.1"/>
    </source>
</evidence>
<comment type="caution">
    <text evidence="2">The sequence shown here is derived from an EMBL/GenBank/DDBJ whole genome shotgun (WGS) entry which is preliminary data.</text>
</comment>
<dbReference type="EMBL" id="JAAAWP010000005">
    <property type="protein sequence ID" value="NDW21697.1"/>
    <property type="molecule type" value="Genomic_DNA"/>
</dbReference>
<protein>
    <recommendedName>
        <fullName evidence="4">Acetoacetyl-CoA synthase</fullName>
    </recommendedName>
</protein>
<proteinExistence type="predicted"/>
<dbReference type="Pfam" id="PF07362">
    <property type="entry name" value="CcdA"/>
    <property type="match status" value="1"/>
</dbReference>